<keyword evidence="3" id="KW-1003">Cell membrane</keyword>
<dbReference type="PROSITE" id="PS51318">
    <property type="entry name" value="TAT"/>
    <property type="match status" value="1"/>
</dbReference>
<dbReference type="GO" id="GO:0042597">
    <property type="term" value="C:periplasmic space"/>
    <property type="evidence" value="ECO:0007669"/>
    <property type="project" value="UniProtKB-SubCell"/>
</dbReference>
<protein>
    <submittedName>
        <fullName evidence="9">Lipoprotein LipO</fullName>
    </submittedName>
</protein>
<evidence type="ECO:0000256" key="5">
    <source>
        <dbReference type="ARBA" id="ARBA00023136"/>
    </source>
</evidence>
<feature type="chain" id="PRO_5012330843" evidence="8">
    <location>
        <begin position="31"/>
        <end position="472"/>
    </location>
</feature>
<feature type="signal peptide" evidence="8">
    <location>
        <begin position="1"/>
        <end position="30"/>
    </location>
</feature>
<evidence type="ECO:0000256" key="7">
    <source>
        <dbReference type="ARBA" id="ARBA00023288"/>
    </source>
</evidence>
<comment type="subcellular location">
    <subcellularLocation>
        <location evidence="1">Periplasm</location>
    </subcellularLocation>
</comment>
<evidence type="ECO:0000256" key="2">
    <source>
        <dbReference type="ARBA" id="ARBA00008520"/>
    </source>
</evidence>
<keyword evidence="4 8" id="KW-0732">Signal</keyword>
<evidence type="ECO:0000313" key="9">
    <source>
        <dbReference type="EMBL" id="SMY09989.1"/>
    </source>
</evidence>
<keyword evidence="10" id="KW-1185">Reference proteome</keyword>
<organism evidence="9 10">
    <name type="scientific">Flavimaricola marinus</name>
    <dbReference type="NCBI Taxonomy" id="1819565"/>
    <lineage>
        <taxon>Bacteria</taxon>
        <taxon>Pseudomonadati</taxon>
        <taxon>Pseudomonadota</taxon>
        <taxon>Alphaproteobacteria</taxon>
        <taxon>Rhodobacterales</taxon>
        <taxon>Paracoccaceae</taxon>
        <taxon>Flavimaricola</taxon>
    </lineage>
</organism>
<keyword evidence="5" id="KW-0472">Membrane</keyword>
<accession>A0A238LJX1</accession>
<evidence type="ECO:0000256" key="3">
    <source>
        <dbReference type="ARBA" id="ARBA00022475"/>
    </source>
</evidence>
<evidence type="ECO:0000256" key="8">
    <source>
        <dbReference type="SAM" id="SignalP"/>
    </source>
</evidence>
<dbReference type="SUPFAM" id="SSF53850">
    <property type="entry name" value="Periplasmic binding protein-like II"/>
    <property type="match status" value="1"/>
</dbReference>
<dbReference type="AlphaFoldDB" id="A0A238LJX1"/>
<dbReference type="Proteomes" id="UP000201613">
    <property type="component" value="Unassembled WGS sequence"/>
</dbReference>
<sequence>MHKLTTSRRALLAGIAALPAATLLPRIAHAASGKVRIVMKDLLTSNPEDVAHIERIQAALAERGHDITLEIVDLPSEGYAEKLNLMLLSGDIPDLIYFQGGDEQISSQGVLRDLNPLIAETEYLADALWPHNEARMANYPYLMYVYPPRTKAPVMRADLLAATGMDAPTDLDGWDVMLRAIPGTALDGTPVTHGIITPNNTAEMDAVFDPAFGVTSTWMKNDAGEWISSRVSDAEREKLRWYASLYADGTLDPEFITSNWEVKEDKFYTGQVGVVMGTAGPVVGIYEAKMAQVNPGAELMLLTPPAGIQAIDVSKESRGFAIPVTTENTDAVMAFLDFIASPEGQFFDRLGFEGTHYTRDGDTLTATDRFGEWYPRFIITDPSVYTPPLSALSPLAQASLDQGVEYFRPDNSFVFPPELAASVDAAESFYRTAVFRFVSGETSVEDDWDAFVDGWMAEGGAEMTDYARTVLG</sequence>
<dbReference type="EMBL" id="FXZK01000015">
    <property type="protein sequence ID" value="SMY09989.1"/>
    <property type="molecule type" value="Genomic_DNA"/>
</dbReference>
<dbReference type="InterPro" id="IPR006059">
    <property type="entry name" value="SBP"/>
</dbReference>
<evidence type="ECO:0000256" key="1">
    <source>
        <dbReference type="ARBA" id="ARBA00004418"/>
    </source>
</evidence>
<dbReference type="InterPro" id="IPR006311">
    <property type="entry name" value="TAT_signal"/>
</dbReference>
<gene>
    <name evidence="9" type="primary">lipO_2</name>
    <name evidence="9" type="ORF">LOM8899_04163</name>
</gene>
<evidence type="ECO:0000313" key="10">
    <source>
        <dbReference type="Proteomes" id="UP000201613"/>
    </source>
</evidence>
<comment type="similarity">
    <text evidence="2">Belongs to the bacterial solute-binding protein 1 family.</text>
</comment>
<evidence type="ECO:0000256" key="6">
    <source>
        <dbReference type="ARBA" id="ARBA00023139"/>
    </source>
</evidence>
<dbReference type="PANTHER" id="PTHR43649:SF33">
    <property type="entry name" value="POLYGALACTURONAN_RHAMNOGALACTURONAN-BINDING PROTEIN YTCQ"/>
    <property type="match status" value="1"/>
</dbReference>
<evidence type="ECO:0000256" key="4">
    <source>
        <dbReference type="ARBA" id="ARBA00022729"/>
    </source>
</evidence>
<keyword evidence="7 9" id="KW-0449">Lipoprotein</keyword>
<dbReference type="InterPro" id="IPR050490">
    <property type="entry name" value="Bact_solute-bd_prot1"/>
</dbReference>
<proteinExistence type="inferred from homology"/>
<dbReference type="PANTHER" id="PTHR43649">
    <property type="entry name" value="ARABINOSE-BINDING PROTEIN-RELATED"/>
    <property type="match status" value="1"/>
</dbReference>
<reference evidence="10" key="1">
    <citation type="submission" date="2017-05" db="EMBL/GenBank/DDBJ databases">
        <authorList>
            <person name="Rodrigo-Torres L."/>
            <person name="Arahal R. D."/>
            <person name="Lucena T."/>
        </authorList>
    </citation>
    <scope>NUCLEOTIDE SEQUENCE [LARGE SCALE GENOMIC DNA]</scope>
    <source>
        <strain evidence="10">CECT 8899</strain>
    </source>
</reference>
<dbReference type="RefSeq" id="WP_168770619.1">
    <property type="nucleotide sequence ID" value="NZ_FXZK01000015.1"/>
</dbReference>
<dbReference type="Gene3D" id="3.40.190.10">
    <property type="entry name" value="Periplasmic binding protein-like II"/>
    <property type="match status" value="2"/>
</dbReference>
<keyword evidence="6" id="KW-0564">Palmitate</keyword>
<name>A0A238LJX1_9RHOB</name>
<dbReference type="Pfam" id="PF01547">
    <property type="entry name" value="SBP_bac_1"/>
    <property type="match status" value="1"/>
</dbReference>